<reference evidence="1" key="1">
    <citation type="journal article" date="2020" name="Stud. Mycol.">
        <title>101 Dothideomycetes genomes: a test case for predicting lifestyles and emergence of pathogens.</title>
        <authorList>
            <person name="Haridas S."/>
            <person name="Albert R."/>
            <person name="Binder M."/>
            <person name="Bloem J."/>
            <person name="Labutti K."/>
            <person name="Salamov A."/>
            <person name="Andreopoulos B."/>
            <person name="Baker S."/>
            <person name="Barry K."/>
            <person name="Bills G."/>
            <person name="Bluhm B."/>
            <person name="Cannon C."/>
            <person name="Castanera R."/>
            <person name="Culley D."/>
            <person name="Daum C."/>
            <person name="Ezra D."/>
            <person name="Gonzalez J."/>
            <person name="Henrissat B."/>
            <person name="Kuo A."/>
            <person name="Liang C."/>
            <person name="Lipzen A."/>
            <person name="Lutzoni F."/>
            <person name="Magnuson J."/>
            <person name="Mondo S."/>
            <person name="Nolan M."/>
            <person name="Ohm R."/>
            <person name="Pangilinan J."/>
            <person name="Park H.-J."/>
            <person name="Ramirez L."/>
            <person name="Alfaro M."/>
            <person name="Sun H."/>
            <person name="Tritt A."/>
            <person name="Yoshinaga Y."/>
            <person name="Zwiers L.-H."/>
            <person name="Turgeon B."/>
            <person name="Goodwin S."/>
            <person name="Spatafora J."/>
            <person name="Crous P."/>
            <person name="Grigoriev I."/>
        </authorList>
    </citation>
    <scope>NUCLEOTIDE SEQUENCE</scope>
    <source>
        <strain evidence="1">CBS 109.77</strain>
    </source>
</reference>
<dbReference type="Proteomes" id="UP000799757">
    <property type="component" value="Unassembled WGS sequence"/>
</dbReference>
<accession>A0A6A6X1G0</accession>
<evidence type="ECO:0000313" key="1">
    <source>
        <dbReference type="EMBL" id="KAF2790031.1"/>
    </source>
</evidence>
<name>A0A6A6X1G0_9PLEO</name>
<evidence type="ECO:0000313" key="2">
    <source>
        <dbReference type="Proteomes" id="UP000799757"/>
    </source>
</evidence>
<sequence>MDDARSRASARFHLFLLPAELRLLIYEFVFTSSPLLPGQQSPLPKSSDNLTPLLTCRKFYIEARCIAFACTTHNLNWTHTSSCPRRLRILEPAQHLSIRSIAIVTSVTSLYDRLLPLRFHFDMQSQYPHLRLDSLTIVLEYPVPDSHTPAFRQKMVEELNMVFTSIYYLKNVRKVSLLNVACRDDVKECPATRGKWTCIDEGTCYIPLPTEQFWRDHVRWHFEMTEFYDYSWKPWHSQG</sequence>
<evidence type="ECO:0008006" key="3">
    <source>
        <dbReference type="Google" id="ProtNLM"/>
    </source>
</evidence>
<proteinExistence type="predicted"/>
<dbReference type="PANTHER" id="PTHR42085">
    <property type="entry name" value="F-BOX DOMAIN-CONTAINING PROTEIN"/>
    <property type="match status" value="1"/>
</dbReference>
<dbReference type="EMBL" id="MU002098">
    <property type="protein sequence ID" value="KAF2790031.1"/>
    <property type="molecule type" value="Genomic_DNA"/>
</dbReference>
<dbReference type="OrthoDB" id="5413827at2759"/>
<dbReference type="AlphaFoldDB" id="A0A6A6X1G0"/>
<dbReference type="PANTHER" id="PTHR42085:SF2">
    <property type="entry name" value="F-BOX DOMAIN-CONTAINING PROTEIN"/>
    <property type="match status" value="1"/>
</dbReference>
<organism evidence="1 2">
    <name type="scientific">Melanomma pulvis-pyrius CBS 109.77</name>
    <dbReference type="NCBI Taxonomy" id="1314802"/>
    <lineage>
        <taxon>Eukaryota</taxon>
        <taxon>Fungi</taxon>
        <taxon>Dikarya</taxon>
        <taxon>Ascomycota</taxon>
        <taxon>Pezizomycotina</taxon>
        <taxon>Dothideomycetes</taxon>
        <taxon>Pleosporomycetidae</taxon>
        <taxon>Pleosporales</taxon>
        <taxon>Melanommataceae</taxon>
        <taxon>Melanomma</taxon>
    </lineage>
</organism>
<dbReference type="InterPro" id="IPR038883">
    <property type="entry name" value="AN11006-like"/>
</dbReference>
<protein>
    <recommendedName>
        <fullName evidence="3">F-box domain-containing protein</fullName>
    </recommendedName>
</protein>
<keyword evidence="2" id="KW-1185">Reference proteome</keyword>
<gene>
    <name evidence="1" type="ORF">K505DRAFT_327845</name>
</gene>